<dbReference type="AlphaFoldDB" id="A0A4U5QSN9"/>
<reference evidence="1" key="1">
    <citation type="submission" date="2018-10" db="EMBL/GenBank/DDBJ databases">
        <title>Population genomic analysis revealed the cold adaptation of white poplar.</title>
        <authorList>
            <person name="Liu Y.-J."/>
        </authorList>
    </citation>
    <scope>NUCLEOTIDE SEQUENCE [LARGE SCALE GENOMIC DNA]</scope>
    <source>
        <strain evidence="1">PAL-ZL1</strain>
    </source>
</reference>
<gene>
    <name evidence="1" type="ORF">D5086_0000057320</name>
</gene>
<name>A0A4U5QSN9_POPAL</name>
<comment type="caution">
    <text evidence="1">The sequence shown here is derived from an EMBL/GenBank/DDBJ whole genome shotgun (WGS) entry which is preliminary data.</text>
</comment>
<dbReference type="EMBL" id="RCHU01000138">
    <property type="protein sequence ID" value="TKS13419.1"/>
    <property type="molecule type" value="Genomic_DNA"/>
</dbReference>
<accession>A0A4U5QSN9</accession>
<proteinExistence type="predicted"/>
<protein>
    <submittedName>
        <fullName evidence="1">Uncharacterized protein</fullName>
    </submittedName>
</protein>
<sequence>MSVLGGDKISSDDLVFQKKSEVDDNGIIINMCIDRLTLIGDLESNSATNMHIHRTFIFLEIMDLENKKDSTQGSSLELANVVLYEIAIVNRASSSLGHYKSPDQDATVLMDVDETT</sequence>
<evidence type="ECO:0000313" key="1">
    <source>
        <dbReference type="EMBL" id="TKS13419.1"/>
    </source>
</evidence>
<organism evidence="1">
    <name type="scientific">Populus alba</name>
    <name type="common">White poplar</name>
    <dbReference type="NCBI Taxonomy" id="43335"/>
    <lineage>
        <taxon>Eukaryota</taxon>
        <taxon>Viridiplantae</taxon>
        <taxon>Streptophyta</taxon>
        <taxon>Embryophyta</taxon>
        <taxon>Tracheophyta</taxon>
        <taxon>Spermatophyta</taxon>
        <taxon>Magnoliopsida</taxon>
        <taxon>eudicotyledons</taxon>
        <taxon>Gunneridae</taxon>
        <taxon>Pentapetalae</taxon>
        <taxon>rosids</taxon>
        <taxon>fabids</taxon>
        <taxon>Malpighiales</taxon>
        <taxon>Salicaceae</taxon>
        <taxon>Saliceae</taxon>
        <taxon>Populus</taxon>
    </lineage>
</organism>